<gene>
    <name evidence="1" type="ORF">LMI_2096</name>
</gene>
<evidence type="ECO:0000313" key="1">
    <source>
        <dbReference type="EMBL" id="CEG61376.1"/>
    </source>
</evidence>
<organism evidence="1 2">
    <name type="scientific">Legionella micdadei</name>
    <name type="common">Tatlockia micdadei</name>
    <dbReference type="NCBI Taxonomy" id="451"/>
    <lineage>
        <taxon>Bacteria</taxon>
        <taxon>Pseudomonadati</taxon>
        <taxon>Pseudomonadota</taxon>
        <taxon>Gammaproteobacteria</taxon>
        <taxon>Legionellales</taxon>
        <taxon>Legionellaceae</taxon>
        <taxon>Legionella</taxon>
    </lineage>
</organism>
<reference evidence="2" key="1">
    <citation type="submission" date="2014-09" db="EMBL/GenBank/DDBJ databases">
        <authorList>
            <person name="Gomez-Valero L."/>
        </authorList>
    </citation>
    <scope>NUCLEOTIDE SEQUENCE [LARGE SCALE GENOMIC DNA]</scope>
    <source>
        <strain evidence="2">ATCC33218</strain>
    </source>
</reference>
<name>A0A098GIR5_LEGMI</name>
<sequence>MSPPPDFESGASTNSATPAQAAIITKLSSETMGKEKLFTMLVYNFHLVKNDIIWQTR</sequence>
<dbReference type="KEGG" id="tmc:LMI_2096"/>
<evidence type="ECO:0000313" key="2">
    <source>
        <dbReference type="Proteomes" id="UP000032414"/>
    </source>
</evidence>
<dbReference type="AlphaFoldDB" id="A0A098GIR5"/>
<protein>
    <submittedName>
        <fullName evidence="1">Uncharacterized protein</fullName>
    </submittedName>
</protein>
<dbReference type="Proteomes" id="UP000032414">
    <property type="component" value="Chromosome I"/>
</dbReference>
<dbReference type="HOGENOM" id="CLU_2995130_0_0_6"/>
<proteinExistence type="predicted"/>
<dbReference type="EMBL" id="LN614830">
    <property type="protein sequence ID" value="CEG61376.1"/>
    <property type="molecule type" value="Genomic_DNA"/>
</dbReference>
<accession>A0A098GIR5</accession>